<comment type="caution">
    <text evidence="1">The sequence shown here is derived from an EMBL/GenBank/DDBJ whole genome shotgun (WGS) entry which is preliminary data.</text>
</comment>
<protein>
    <submittedName>
        <fullName evidence="1">Uncharacterized protein</fullName>
    </submittedName>
</protein>
<dbReference type="RefSeq" id="WP_126025253.1">
    <property type="nucleotide sequence ID" value="NZ_RXFT01000018.1"/>
</dbReference>
<proteinExistence type="predicted"/>
<sequence>MPVLAVFDAQGSWRDTHVCDGWITERLAGQGVSWGRGRKKGQRVLESAGLFYLPTDDGYIGLLLEAGEWASIPAGKAHFFDAGEAESLEGLPASLPLFEGFVEEVLALTGNDADEE</sequence>
<dbReference type="EMBL" id="RXFT01000018">
    <property type="protein sequence ID" value="RUR71169.1"/>
    <property type="molecule type" value="Genomic_DNA"/>
</dbReference>
<dbReference type="AlphaFoldDB" id="A0A433MTR0"/>
<organism evidence="1 2">
    <name type="scientific">Variovorax guangxiensis</name>
    <dbReference type="NCBI Taxonomy" id="1775474"/>
    <lineage>
        <taxon>Bacteria</taxon>
        <taxon>Pseudomonadati</taxon>
        <taxon>Pseudomonadota</taxon>
        <taxon>Betaproteobacteria</taxon>
        <taxon>Burkholderiales</taxon>
        <taxon>Comamonadaceae</taxon>
        <taxon>Variovorax</taxon>
    </lineage>
</organism>
<dbReference type="InterPro" id="IPR014710">
    <property type="entry name" value="RmlC-like_jellyroll"/>
</dbReference>
<dbReference type="Proteomes" id="UP000281118">
    <property type="component" value="Unassembled WGS sequence"/>
</dbReference>
<evidence type="ECO:0000313" key="2">
    <source>
        <dbReference type="Proteomes" id="UP000281118"/>
    </source>
</evidence>
<dbReference type="OrthoDB" id="8857091at2"/>
<gene>
    <name evidence="1" type="ORF">EJP67_29395</name>
</gene>
<reference evidence="1 2" key="1">
    <citation type="submission" date="2018-12" db="EMBL/GenBank/DDBJ databases">
        <title>The genome sequences of Variovorax guangxiensis DSM 27352.</title>
        <authorList>
            <person name="Gao J."/>
            <person name="Sun J."/>
        </authorList>
    </citation>
    <scope>NUCLEOTIDE SEQUENCE [LARGE SCALE GENOMIC DNA]</scope>
    <source>
        <strain evidence="1 2">DSM 27352</strain>
    </source>
</reference>
<accession>A0A433MTR0</accession>
<dbReference type="Gene3D" id="2.60.120.10">
    <property type="entry name" value="Jelly Rolls"/>
    <property type="match status" value="1"/>
</dbReference>
<name>A0A433MTR0_9BURK</name>
<evidence type="ECO:0000313" key="1">
    <source>
        <dbReference type="EMBL" id="RUR71169.1"/>
    </source>
</evidence>